<proteinExistence type="inferred from homology"/>
<evidence type="ECO:0000256" key="1">
    <source>
        <dbReference type="ARBA" id="ARBA00006110"/>
    </source>
</evidence>
<dbReference type="GO" id="GO:0000028">
    <property type="term" value="P:ribosomal small subunit assembly"/>
    <property type="evidence" value="ECO:0007669"/>
    <property type="project" value="TreeGrafter"/>
</dbReference>
<dbReference type="PANTHER" id="PTHR13191">
    <property type="entry name" value="RIBOSOMAL RNA PROCESSING PROTEIN 7-RELATED"/>
    <property type="match status" value="1"/>
</dbReference>
<dbReference type="AlphaFoldDB" id="A0A1B6IQA3"/>
<dbReference type="Pfam" id="PF12923">
    <property type="entry name" value="RRP7"/>
    <property type="match status" value="1"/>
</dbReference>
<organism evidence="5">
    <name type="scientific">Homalodisca liturata</name>
    <dbReference type="NCBI Taxonomy" id="320908"/>
    <lineage>
        <taxon>Eukaryota</taxon>
        <taxon>Metazoa</taxon>
        <taxon>Ecdysozoa</taxon>
        <taxon>Arthropoda</taxon>
        <taxon>Hexapoda</taxon>
        <taxon>Insecta</taxon>
        <taxon>Pterygota</taxon>
        <taxon>Neoptera</taxon>
        <taxon>Paraneoptera</taxon>
        <taxon>Hemiptera</taxon>
        <taxon>Auchenorrhyncha</taxon>
        <taxon>Membracoidea</taxon>
        <taxon>Cicadellidae</taxon>
        <taxon>Cicadellinae</taxon>
        <taxon>Proconiini</taxon>
        <taxon>Homalodisca</taxon>
    </lineage>
</organism>
<dbReference type="GO" id="GO:0034456">
    <property type="term" value="C:UTP-C complex"/>
    <property type="evidence" value="ECO:0007669"/>
    <property type="project" value="TreeGrafter"/>
</dbReference>
<dbReference type="InterPro" id="IPR012677">
    <property type="entry name" value="Nucleotide-bd_a/b_plait_sf"/>
</dbReference>
<dbReference type="EMBL" id="GECU01018611">
    <property type="protein sequence ID" value="JAS89095.1"/>
    <property type="molecule type" value="Transcribed_RNA"/>
</dbReference>
<dbReference type="Gene3D" id="6.10.250.1770">
    <property type="match status" value="1"/>
</dbReference>
<evidence type="ECO:0000256" key="2">
    <source>
        <dbReference type="SAM" id="Coils"/>
    </source>
</evidence>
<dbReference type="GO" id="GO:0006364">
    <property type="term" value="P:rRNA processing"/>
    <property type="evidence" value="ECO:0007669"/>
    <property type="project" value="TreeGrafter"/>
</dbReference>
<dbReference type="GO" id="GO:0032545">
    <property type="term" value="C:CURI complex"/>
    <property type="evidence" value="ECO:0007669"/>
    <property type="project" value="TreeGrafter"/>
</dbReference>
<dbReference type="Gene3D" id="3.30.70.330">
    <property type="match status" value="1"/>
</dbReference>
<protein>
    <recommendedName>
        <fullName evidence="6">RRM domain-containing protein</fullName>
    </recommendedName>
</protein>
<feature type="domain" description="Rrp7 RRM-like N-terminal" evidence="4">
    <location>
        <begin position="27"/>
        <end position="89"/>
    </location>
</feature>
<comment type="similarity">
    <text evidence="1">Belongs to the RRP7 family.</text>
</comment>
<dbReference type="PANTHER" id="PTHR13191:SF0">
    <property type="entry name" value="RIBOSOMAL RNA-PROCESSING PROTEIN 7 HOMOLOG A-RELATED"/>
    <property type="match status" value="1"/>
</dbReference>
<evidence type="ECO:0000259" key="4">
    <source>
        <dbReference type="Pfam" id="PF17799"/>
    </source>
</evidence>
<dbReference type="GO" id="GO:0003676">
    <property type="term" value="F:nucleic acid binding"/>
    <property type="evidence" value="ECO:0007669"/>
    <property type="project" value="InterPro"/>
</dbReference>
<dbReference type="InterPro" id="IPR024326">
    <property type="entry name" value="RRP7_C"/>
</dbReference>
<accession>A0A1B6IQA3</accession>
<feature type="non-terminal residue" evidence="5">
    <location>
        <position position="1"/>
    </location>
</feature>
<dbReference type="CDD" id="cd12294">
    <property type="entry name" value="RRM_Rrp7A"/>
    <property type="match status" value="1"/>
</dbReference>
<dbReference type="Pfam" id="PF17799">
    <property type="entry name" value="RRM_Rrp7"/>
    <property type="match status" value="1"/>
</dbReference>
<dbReference type="InterPro" id="IPR034890">
    <property type="entry name" value="Rrp7A_RRM"/>
</dbReference>
<keyword evidence="2" id="KW-0175">Coiled coil</keyword>
<dbReference type="CDD" id="cd12951">
    <property type="entry name" value="RRP7_Rrp7A"/>
    <property type="match status" value="1"/>
</dbReference>
<evidence type="ECO:0000313" key="5">
    <source>
        <dbReference type="EMBL" id="JAS89095.1"/>
    </source>
</evidence>
<evidence type="ECO:0000259" key="3">
    <source>
        <dbReference type="Pfam" id="PF12923"/>
    </source>
</evidence>
<sequence length="286" mass="32788">FTVCTLPASRARLQSTFINNYIMSITEIGGFKVVPVKFKASSSAQHWLYIKEHAVREKCPEKPADKTLFVIGVPPYCTEDALQRAFSKCGKIRKVYLQAKPSSSAPPVDTSKFFPKHSIIKGFKVAYIVFESVTGLQAALGLDSLEPLILSSESAYVNVGIRKWSREYNEQIPQVSALQAEVDSYMELYDKKEAAQREAEGQEVDDEGWVTVTKRGRNPGFARKESVEKRILGKERKKRAKKQLLNFYRFQIKESKMNQLMELREKFEEDKKKISLLKQTRKFKPF</sequence>
<gene>
    <name evidence="5" type="ORF">g.9766</name>
</gene>
<evidence type="ECO:0008006" key="6">
    <source>
        <dbReference type="Google" id="ProtNLM"/>
    </source>
</evidence>
<dbReference type="SUPFAM" id="SSF54928">
    <property type="entry name" value="RNA-binding domain, RBD"/>
    <property type="match status" value="1"/>
</dbReference>
<name>A0A1B6IQA3_9HEMI</name>
<dbReference type="InterPro" id="IPR035979">
    <property type="entry name" value="RBD_domain_sf"/>
</dbReference>
<dbReference type="InterPro" id="IPR040446">
    <property type="entry name" value="RRP7"/>
</dbReference>
<feature type="coiled-coil region" evidence="2">
    <location>
        <begin position="250"/>
        <end position="280"/>
    </location>
</feature>
<feature type="domain" description="Ribosomal RNA-processing protein 7 C-terminal" evidence="3">
    <location>
        <begin position="170"/>
        <end position="286"/>
    </location>
</feature>
<reference evidence="5" key="1">
    <citation type="submission" date="2015-11" db="EMBL/GenBank/DDBJ databases">
        <title>De novo transcriptome assembly of four potential Pierce s Disease insect vectors from Arizona vineyards.</title>
        <authorList>
            <person name="Tassone E.E."/>
        </authorList>
    </citation>
    <scope>NUCLEOTIDE SEQUENCE</scope>
</reference>
<feature type="coiled-coil region" evidence="2">
    <location>
        <begin position="175"/>
        <end position="205"/>
    </location>
</feature>
<dbReference type="InterPro" id="IPR040447">
    <property type="entry name" value="RRM_Rrp7"/>
</dbReference>